<feature type="signal peptide" evidence="1">
    <location>
        <begin position="1"/>
        <end position="29"/>
    </location>
</feature>
<accession>A0A2W5E5V7</accession>
<keyword evidence="1" id="KW-0732">Signal</keyword>
<organism evidence="3 4">
    <name type="scientific">Roseateles depolymerans</name>
    <dbReference type="NCBI Taxonomy" id="76731"/>
    <lineage>
        <taxon>Bacteria</taxon>
        <taxon>Pseudomonadati</taxon>
        <taxon>Pseudomonadota</taxon>
        <taxon>Betaproteobacteria</taxon>
        <taxon>Burkholderiales</taxon>
        <taxon>Sphaerotilaceae</taxon>
        <taxon>Roseateles</taxon>
    </lineage>
</organism>
<dbReference type="PROSITE" id="PS51257">
    <property type="entry name" value="PROKAR_LIPOPROTEIN"/>
    <property type="match status" value="1"/>
</dbReference>
<feature type="domain" description="Ice-binding protein C-terminal" evidence="2">
    <location>
        <begin position="894"/>
        <end position="918"/>
    </location>
</feature>
<name>A0A2W5E5V7_9BURK</name>
<dbReference type="AlphaFoldDB" id="A0A2W5E5V7"/>
<protein>
    <recommendedName>
        <fullName evidence="2">Ice-binding protein C-terminal domain-containing protein</fullName>
    </recommendedName>
</protein>
<feature type="chain" id="PRO_5016027941" description="Ice-binding protein C-terminal domain-containing protein" evidence="1">
    <location>
        <begin position="30"/>
        <end position="929"/>
    </location>
</feature>
<dbReference type="Pfam" id="PF07589">
    <property type="entry name" value="PEP-CTERM"/>
    <property type="match status" value="1"/>
</dbReference>
<sequence length="929" mass="91552">MRRLHKLSRSRLPTLVAACAALACSPAWAGAIVSGTVASRDGGSFVGGLGDFLLPGDELWVGLNSPGQLLLDGGSLLRVGTLSLAQNGGRTVPADGVSGMLITGIGTRVQLDGDGNRLGVGEWGAARLTISDGATVDGRFNSAACLTGRQWCNVFIGNAAGSDGTLTITGAGSNASFLRSFVVGGVAVFKPPIESFTFGTPGGVTRGRVEVLDGGSLTTDGASLGVAPGGSSPLGSERSFAEVVIDGPGSVWRVTGGSLDGSGAAVRTALHRNASATITVSDGGRLWIDGKSGVSNDLLLSGGGGRTDMLVAGSGSAVLFTGDAGGLNVGRGSYGTATLALRDGGSAVGMLYMGVGRDGAYGRLDIEGVGSALRVNGTASAAASGGVAFNPLMDIGRNGGTGVVSVTGGGTLEIAAELALQVGPQLSVGREANSSGTLLISGTGSTARVSARSSGSAGPTEAVNPLVRVGREGAGFLNITDGGQLLIDGQALSTPTDSRSTSLFIGGSSDTAPGGRGIALVSGLGSEIRLTGNDTYIGVGHGPQSFGQLTVADRASVSAIGMNVGRSGGVGVLSVNNATLNFSGQQTGGTLSGAFLSIGRSGGVGVATIDNGSQVTIHNLGSLGATLNLGGSGSGPLGDGTLTLSGGSRISIEAAAGKASMTVARDGIGLMRIKGGSSVEVLGGGVFVGRLTGSDGTLLMSEGSSLTTNWLGIARDKTSTGSVDGGTGTLVVNNSTLTADTIVIGTNGFLGGSGTIRGNVINYGIFSPGNSPGQMHIDGGFSAVAGSRLVLEVESDGVGGFNTDSLLFGEGSALDLAHLAVEFRFLGSTDPSAFQAGGGFSIDTFFQMADGAGGSHGLDPATFAGATFTAQADAYQFNSFSFSAAGGAVFSAQPVPEPGMGWMALAGSGFLALVLRRRAQSREPAARAR</sequence>
<evidence type="ECO:0000256" key="1">
    <source>
        <dbReference type="SAM" id="SignalP"/>
    </source>
</evidence>
<evidence type="ECO:0000313" key="3">
    <source>
        <dbReference type="EMBL" id="PZP36470.1"/>
    </source>
</evidence>
<comment type="caution">
    <text evidence="3">The sequence shown here is derived from an EMBL/GenBank/DDBJ whole genome shotgun (WGS) entry which is preliminary data.</text>
</comment>
<dbReference type="EMBL" id="QFOD01000001">
    <property type="protein sequence ID" value="PZP36470.1"/>
    <property type="molecule type" value="Genomic_DNA"/>
</dbReference>
<dbReference type="InterPro" id="IPR013424">
    <property type="entry name" value="Ice-binding_C"/>
</dbReference>
<dbReference type="Proteomes" id="UP000249633">
    <property type="component" value="Unassembled WGS sequence"/>
</dbReference>
<reference evidence="3 4" key="1">
    <citation type="submission" date="2017-08" db="EMBL/GenBank/DDBJ databases">
        <title>Infants hospitalized years apart are colonized by the same room-sourced microbial strains.</title>
        <authorList>
            <person name="Brooks B."/>
            <person name="Olm M.R."/>
            <person name="Firek B.A."/>
            <person name="Baker R."/>
            <person name="Thomas B.C."/>
            <person name="Morowitz M.J."/>
            <person name="Banfield J.F."/>
        </authorList>
    </citation>
    <scope>NUCLEOTIDE SEQUENCE [LARGE SCALE GENOMIC DNA]</scope>
    <source>
        <strain evidence="3">S2_012_000_R2_81</strain>
    </source>
</reference>
<evidence type="ECO:0000313" key="4">
    <source>
        <dbReference type="Proteomes" id="UP000249633"/>
    </source>
</evidence>
<evidence type="ECO:0000259" key="2">
    <source>
        <dbReference type="Pfam" id="PF07589"/>
    </source>
</evidence>
<gene>
    <name evidence="3" type="ORF">DI603_00415</name>
</gene>
<proteinExistence type="predicted"/>